<dbReference type="InterPro" id="IPR004869">
    <property type="entry name" value="MMPL_dom"/>
</dbReference>
<feature type="domain" description="SSD" evidence="7">
    <location>
        <begin position="246"/>
        <end position="371"/>
    </location>
</feature>
<keyword evidence="2" id="KW-1003">Cell membrane</keyword>
<keyword evidence="3 6" id="KW-0812">Transmembrane</keyword>
<evidence type="ECO:0000256" key="2">
    <source>
        <dbReference type="ARBA" id="ARBA00022475"/>
    </source>
</evidence>
<comment type="subcellular location">
    <subcellularLocation>
        <location evidence="1">Cell membrane</location>
        <topology evidence="1">Multi-pass membrane protein</topology>
    </subcellularLocation>
</comment>
<feature type="transmembrane region" description="Helical" evidence="6">
    <location>
        <begin position="601"/>
        <end position="621"/>
    </location>
</feature>
<feature type="transmembrane region" description="Helical" evidence="6">
    <location>
        <begin position="223"/>
        <end position="239"/>
    </location>
</feature>
<keyword evidence="4 6" id="KW-1133">Transmembrane helix</keyword>
<gene>
    <name evidence="8" type="ORF">MNBD_GAMMA06-2075</name>
</gene>
<dbReference type="GO" id="GO:0005886">
    <property type="term" value="C:plasma membrane"/>
    <property type="evidence" value="ECO:0007669"/>
    <property type="project" value="UniProtKB-SubCell"/>
</dbReference>
<dbReference type="EMBL" id="UOFD01000037">
    <property type="protein sequence ID" value="VAW51881.1"/>
    <property type="molecule type" value="Genomic_DNA"/>
</dbReference>
<dbReference type="Pfam" id="PF03176">
    <property type="entry name" value="MMPL"/>
    <property type="match status" value="2"/>
</dbReference>
<dbReference type="Gene3D" id="1.20.1640.10">
    <property type="entry name" value="Multidrug efflux transporter AcrB transmembrane domain"/>
    <property type="match status" value="2"/>
</dbReference>
<feature type="transmembrane region" description="Helical" evidence="6">
    <location>
        <begin position="730"/>
        <end position="752"/>
    </location>
</feature>
<dbReference type="PANTHER" id="PTHR33406">
    <property type="entry name" value="MEMBRANE PROTEIN MJ1562-RELATED"/>
    <property type="match status" value="1"/>
</dbReference>
<evidence type="ECO:0000256" key="4">
    <source>
        <dbReference type="ARBA" id="ARBA00022989"/>
    </source>
</evidence>
<evidence type="ECO:0000256" key="6">
    <source>
        <dbReference type="SAM" id="Phobius"/>
    </source>
</evidence>
<evidence type="ECO:0000313" key="8">
    <source>
        <dbReference type="EMBL" id="VAW51881.1"/>
    </source>
</evidence>
<sequence length="762" mass="83853">MIESYTRWIIRWKYLVVLVMLALTFAAASGGRFLGFSNDYRMFFGEDNPQLLAFEKMQATFNKNDNVLFVVTPKSGKVFSKETLTVIKDITHEAWQTPFSTRVDSITNHQHTAAEEDDLIVDDLVVDPSSLTESDLLNIQSIAINEPMLVHRLVSPDSKFAGINVTVQLPGLALDEVPITVAFARELKQKMLEKYPNVEIRLVGMAVMNNAFPEASMNDVANLYPLALGFIVLTLFILLRGLSGTVATFIMIIMSIMTAMGLAGWSGIYLSPPVMSAPIMILTMAIADAVHLLVTMRHELAAGLDKNKAIIESMRINFRPIFVTTLTTVLGFLSLNFSDSPPFHDLGNIASMGVAAAFIFSITFLPAIVSILPATGKKEVAGKQMMSRFGEFVIAKQKPLLIGNTFMIIALTAFVPLNELNDQFVNYFDESVEFRRDSDYAAANLTGVYYIDYALATGESGGISEPAYLADVAKFSQYLRSQPEVIHVQTISDTFKRLNKNMHGDDPAWQRLPEERNLAAQYLLLYEMSLPYGLDLNNQIDVDKSATKIAVTLKTLTSNEVIAFDEATKKWLQENTPDVKPYSSGPTIMFAHLGKRNIKSMLTGTSIALILISAVLIFFLGSLKYGFISLLPNLSPALAAFGIWALTVGQVGIGLSIVTGMTLGIVVDDTVHFLSKYLRARREKGLNAEDAVRYAFNNVGLALLVTSIVLIAGFMILAQSHFYLNSSMGLLTSVVIALALIIDLTFLPPLLMKFAGDTKGEK</sequence>
<dbReference type="InterPro" id="IPR000731">
    <property type="entry name" value="SSD"/>
</dbReference>
<dbReference type="AlphaFoldDB" id="A0A3B0W9D5"/>
<organism evidence="8">
    <name type="scientific">hydrothermal vent metagenome</name>
    <dbReference type="NCBI Taxonomy" id="652676"/>
    <lineage>
        <taxon>unclassified sequences</taxon>
        <taxon>metagenomes</taxon>
        <taxon>ecological metagenomes</taxon>
    </lineage>
</organism>
<feature type="transmembrane region" description="Helical" evidence="6">
    <location>
        <begin position="695"/>
        <end position="718"/>
    </location>
</feature>
<name>A0A3B0W9D5_9ZZZZ</name>
<feature type="transmembrane region" description="Helical" evidence="6">
    <location>
        <begin position="316"/>
        <end position="337"/>
    </location>
</feature>
<dbReference type="PANTHER" id="PTHR33406:SF13">
    <property type="entry name" value="MEMBRANE PROTEIN YDFJ"/>
    <property type="match status" value="1"/>
</dbReference>
<evidence type="ECO:0000256" key="1">
    <source>
        <dbReference type="ARBA" id="ARBA00004651"/>
    </source>
</evidence>
<feature type="transmembrane region" description="Helical" evidence="6">
    <location>
        <begin position="349"/>
        <end position="376"/>
    </location>
</feature>
<feature type="transmembrane region" description="Helical" evidence="6">
    <location>
        <begin position="246"/>
        <end position="268"/>
    </location>
</feature>
<dbReference type="SUPFAM" id="SSF82866">
    <property type="entry name" value="Multidrug efflux transporter AcrB transmembrane domain"/>
    <property type="match status" value="2"/>
</dbReference>
<evidence type="ECO:0000259" key="7">
    <source>
        <dbReference type="PROSITE" id="PS50156"/>
    </source>
</evidence>
<feature type="transmembrane region" description="Helical" evidence="6">
    <location>
        <begin position="274"/>
        <end position="295"/>
    </location>
</feature>
<keyword evidence="5 6" id="KW-0472">Membrane</keyword>
<dbReference type="PROSITE" id="PS50156">
    <property type="entry name" value="SSD"/>
    <property type="match status" value="2"/>
</dbReference>
<feature type="domain" description="SSD" evidence="7">
    <location>
        <begin position="661"/>
        <end position="753"/>
    </location>
</feature>
<feature type="transmembrane region" description="Helical" evidence="6">
    <location>
        <begin position="641"/>
        <end position="674"/>
    </location>
</feature>
<dbReference type="InterPro" id="IPR050545">
    <property type="entry name" value="Mycobact_MmpL"/>
</dbReference>
<proteinExistence type="predicted"/>
<protein>
    <submittedName>
        <fullName evidence="8">Predicted exporter of the RND superfamily</fullName>
    </submittedName>
</protein>
<evidence type="ECO:0000256" key="5">
    <source>
        <dbReference type="ARBA" id="ARBA00023136"/>
    </source>
</evidence>
<reference evidence="8" key="1">
    <citation type="submission" date="2018-06" db="EMBL/GenBank/DDBJ databases">
        <authorList>
            <person name="Zhirakovskaya E."/>
        </authorList>
    </citation>
    <scope>NUCLEOTIDE SEQUENCE</scope>
</reference>
<evidence type="ECO:0000256" key="3">
    <source>
        <dbReference type="ARBA" id="ARBA00022692"/>
    </source>
</evidence>
<accession>A0A3B0W9D5</accession>